<dbReference type="Proteomes" id="UP001516400">
    <property type="component" value="Unassembled WGS sequence"/>
</dbReference>
<feature type="compositionally biased region" description="Basic and acidic residues" evidence="1">
    <location>
        <begin position="97"/>
        <end position="114"/>
    </location>
</feature>
<evidence type="ECO:0000313" key="2">
    <source>
        <dbReference type="EMBL" id="KAL3277651.1"/>
    </source>
</evidence>
<evidence type="ECO:0000256" key="1">
    <source>
        <dbReference type="SAM" id="MobiDB-lite"/>
    </source>
</evidence>
<protein>
    <submittedName>
        <fullName evidence="2">Uncharacterized protein</fullName>
    </submittedName>
</protein>
<organism evidence="2 3">
    <name type="scientific">Cryptolaemus montrouzieri</name>
    <dbReference type="NCBI Taxonomy" id="559131"/>
    <lineage>
        <taxon>Eukaryota</taxon>
        <taxon>Metazoa</taxon>
        <taxon>Ecdysozoa</taxon>
        <taxon>Arthropoda</taxon>
        <taxon>Hexapoda</taxon>
        <taxon>Insecta</taxon>
        <taxon>Pterygota</taxon>
        <taxon>Neoptera</taxon>
        <taxon>Endopterygota</taxon>
        <taxon>Coleoptera</taxon>
        <taxon>Polyphaga</taxon>
        <taxon>Cucujiformia</taxon>
        <taxon>Coccinelloidea</taxon>
        <taxon>Coccinellidae</taxon>
        <taxon>Scymninae</taxon>
        <taxon>Scymnini</taxon>
        <taxon>Cryptolaemus</taxon>
    </lineage>
</organism>
<dbReference type="AlphaFoldDB" id="A0ABD2NG30"/>
<name>A0ABD2NG30_9CUCU</name>
<dbReference type="EMBL" id="JABFTP020000103">
    <property type="protein sequence ID" value="KAL3277651.1"/>
    <property type="molecule type" value="Genomic_DNA"/>
</dbReference>
<sequence length="114" mass="12996">MWIYALGETMKRATLTSHAATSRLSIELCRILTDMTRFPAPSRASLMNLLDVISDYCKKRQQNRPFSHIVMDLHQEAMAAIEMALDTPWGPPAMPELRPRTSHKDLARVTKTNE</sequence>
<proteinExistence type="predicted"/>
<keyword evidence="3" id="KW-1185">Reference proteome</keyword>
<gene>
    <name evidence="2" type="ORF">HHI36_012997</name>
</gene>
<accession>A0ABD2NG30</accession>
<reference evidence="2 3" key="1">
    <citation type="journal article" date="2021" name="BMC Biol.">
        <title>Horizontally acquired antibacterial genes associated with adaptive radiation of ladybird beetles.</title>
        <authorList>
            <person name="Li H.S."/>
            <person name="Tang X.F."/>
            <person name="Huang Y.H."/>
            <person name="Xu Z.Y."/>
            <person name="Chen M.L."/>
            <person name="Du X.Y."/>
            <person name="Qiu B.Y."/>
            <person name="Chen P.T."/>
            <person name="Zhang W."/>
            <person name="Slipinski A."/>
            <person name="Escalona H.E."/>
            <person name="Waterhouse R.M."/>
            <person name="Zwick A."/>
            <person name="Pang H."/>
        </authorList>
    </citation>
    <scope>NUCLEOTIDE SEQUENCE [LARGE SCALE GENOMIC DNA]</scope>
    <source>
        <strain evidence="2">SYSU2018</strain>
    </source>
</reference>
<comment type="caution">
    <text evidence="2">The sequence shown here is derived from an EMBL/GenBank/DDBJ whole genome shotgun (WGS) entry which is preliminary data.</text>
</comment>
<evidence type="ECO:0000313" key="3">
    <source>
        <dbReference type="Proteomes" id="UP001516400"/>
    </source>
</evidence>
<feature type="region of interest" description="Disordered" evidence="1">
    <location>
        <begin position="90"/>
        <end position="114"/>
    </location>
</feature>